<name>A0A162E1Z9_LACPN</name>
<reference evidence="4 5" key="1">
    <citation type="submission" date="2016-03" db="EMBL/GenBank/DDBJ databases">
        <title>Comparative genomics of 54 Lactobacillus plantarum strains reveals genomic uncoupling from niche constraints.</title>
        <authorList>
            <person name="Martino M.E."/>
        </authorList>
    </citation>
    <scope>NUCLEOTIDE SEQUENCE [LARGE SCALE GENOMIC DNA]</scope>
    <source>
        <strain evidence="2 5">19.1</strain>
        <strain evidence="3 4">NAB2</strain>
        <strain evidence="1 6">Nizo2260</strain>
    </source>
</reference>
<dbReference type="EMBL" id="LUWI01000039">
    <property type="protein sequence ID" value="KZU01430.1"/>
    <property type="molecule type" value="Genomic_DNA"/>
</dbReference>
<dbReference type="AlphaFoldDB" id="A0A162E1Z9"/>
<evidence type="ECO:0000313" key="3">
    <source>
        <dbReference type="EMBL" id="KZV06348.1"/>
    </source>
</evidence>
<evidence type="ECO:0000313" key="6">
    <source>
        <dbReference type="Proteomes" id="UP000076989"/>
    </source>
</evidence>
<accession>A0A162E1Z9</accession>
<proteinExistence type="predicted"/>
<dbReference type="Proteomes" id="UP000076872">
    <property type="component" value="Unassembled WGS sequence"/>
</dbReference>
<dbReference type="Proteomes" id="UP000076882">
    <property type="component" value="Unassembled WGS sequence"/>
</dbReference>
<evidence type="ECO:0000313" key="2">
    <source>
        <dbReference type="EMBL" id="KZU97749.1"/>
    </source>
</evidence>
<evidence type="ECO:0000313" key="4">
    <source>
        <dbReference type="Proteomes" id="UP000076872"/>
    </source>
</evidence>
<protein>
    <submittedName>
        <fullName evidence="2">Uncharacterized protein</fullName>
    </submittedName>
</protein>
<comment type="caution">
    <text evidence="2">The sequence shown here is derived from an EMBL/GenBank/DDBJ whole genome shotgun (WGS) entry which is preliminary data.</text>
</comment>
<dbReference type="EMBL" id="LUXM01000012">
    <property type="protein sequence ID" value="KZU97749.1"/>
    <property type="molecule type" value="Genomic_DNA"/>
</dbReference>
<gene>
    <name evidence="2" type="ORF">Lp19_0433</name>
    <name evidence="3" type="ORF">NAB2_0090</name>
    <name evidence="1" type="ORF">Nizo2260_2968</name>
</gene>
<evidence type="ECO:0000313" key="5">
    <source>
        <dbReference type="Proteomes" id="UP000076882"/>
    </source>
</evidence>
<dbReference type="Proteomes" id="UP000076989">
    <property type="component" value="Unassembled WGS sequence"/>
</dbReference>
<dbReference type="PATRIC" id="fig|1590.152.peg.1088"/>
<organism evidence="2 5">
    <name type="scientific">Lactiplantibacillus plantarum</name>
    <name type="common">Lactobacillus plantarum</name>
    <dbReference type="NCBI Taxonomy" id="1590"/>
    <lineage>
        <taxon>Bacteria</taxon>
        <taxon>Bacillati</taxon>
        <taxon>Bacillota</taxon>
        <taxon>Bacilli</taxon>
        <taxon>Lactobacillales</taxon>
        <taxon>Lactobacillaceae</taxon>
        <taxon>Lactiplantibacillus</taxon>
    </lineage>
</organism>
<evidence type="ECO:0000313" key="1">
    <source>
        <dbReference type="EMBL" id="KZU01430.1"/>
    </source>
</evidence>
<sequence length="40" mass="4575">MTTARYTIIKPIVAQCELTLMVNDEVLPILESQVNAKLEW</sequence>
<dbReference type="EMBL" id="LUXO01000003">
    <property type="protein sequence ID" value="KZV06348.1"/>
    <property type="molecule type" value="Genomic_DNA"/>
</dbReference>